<dbReference type="Proteomes" id="UP001152599">
    <property type="component" value="Unassembled WGS sequence"/>
</dbReference>
<dbReference type="AlphaFoldDB" id="A0A9X4RV51"/>
<evidence type="ECO:0000313" key="3">
    <source>
        <dbReference type="Proteomes" id="UP001152599"/>
    </source>
</evidence>
<reference evidence="2" key="1">
    <citation type="submission" date="2022-07" db="EMBL/GenBank/DDBJ databases">
        <title>Description and genome-wide analysis of Profundicola chukchiensis gen. nov., sp. nov., marine bacteria isolated from bottom sediments of the Chukchi Sea.</title>
        <authorList>
            <person name="Romanenko L."/>
            <person name="Otstavnykh N."/>
            <person name="Kurilenko V."/>
            <person name="Eremeev V."/>
            <person name="Velansky P."/>
            <person name="Mikhailov V."/>
            <person name="Isaeva M."/>
        </authorList>
    </citation>
    <scope>NUCLEOTIDE SEQUENCE</scope>
    <source>
        <strain evidence="2">KMM 9713</strain>
    </source>
</reference>
<feature type="transmembrane region" description="Helical" evidence="1">
    <location>
        <begin position="64"/>
        <end position="84"/>
    </location>
</feature>
<protein>
    <submittedName>
        <fullName evidence="2">Phage holin family protein</fullName>
    </submittedName>
</protein>
<keyword evidence="1" id="KW-0812">Transmembrane</keyword>
<evidence type="ECO:0000313" key="2">
    <source>
        <dbReference type="EMBL" id="MDG4946828.1"/>
    </source>
</evidence>
<feature type="transmembrane region" description="Helical" evidence="1">
    <location>
        <begin position="33"/>
        <end position="57"/>
    </location>
</feature>
<name>A0A9X4RV51_9FLAO</name>
<dbReference type="InterPro" id="IPR007165">
    <property type="entry name" value="Phage_holin_4_2"/>
</dbReference>
<keyword evidence="1" id="KW-1133">Transmembrane helix</keyword>
<keyword evidence="1" id="KW-0472">Membrane</keyword>
<dbReference type="EMBL" id="JANCMU010000007">
    <property type="protein sequence ID" value="MDG4946828.1"/>
    <property type="molecule type" value="Genomic_DNA"/>
</dbReference>
<dbReference type="PANTHER" id="PTHR37309:SF1">
    <property type="entry name" value="SLR0284 PROTEIN"/>
    <property type="match status" value="1"/>
</dbReference>
<keyword evidence="3" id="KW-1185">Reference proteome</keyword>
<sequence>MNFIINLLVTAVSAFLLAEYIFADGVHIEGFMPAIIFALVFGIVNAIIKPILVVLTIPVTVLSLGLFIFVINALMVMLAAYFVNGIEIDSFWWALGFSVLLAIVSSLLGSLVGVKK</sequence>
<gene>
    <name evidence="2" type="ORF">NMK71_10405</name>
</gene>
<organism evidence="2 3">
    <name type="scientific">Profundicola chukchiensis</name>
    <dbReference type="NCBI Taxonomy" id="2961959"/>
    <lineage>
        <taxon>Bacteria</taxon>
        <taxon>Pseudomonadati</taxon>
        <taxon>Bacteroidota</taxon>
        <taxon>Flavobacteriia</taxon>
        <taxon>Flavobacteriales</taxon>
        <taxon>Weeksellaceae</taxon>
        <taxon>Profundicola</taxon>
    </lineage>
</organism>
<evidence type="ECO:0000256" key="1">
    <source>
        <dbReference type="SAM" id="Phobius"/>
    </source>
</evidence>
<proteinExistence type="predicted"/>
<accession>A0A9X4RV51</accession>
<comment type="caution">
    <text evidence="2">The sequence shown here is derived from an EMBL/GenBank/DDBJ whole genome shotgun (WGS) entry which is preliminary data.</text>
</comment>
<feature type="transmembrane region" description="Helical" evidence="1">
    <location>
        <begin position="90"/>
        <end position="114"/>
    </location>
</feature>
<dbReference type="RefSeq" id="WP_304417737.1">
    <property type="nucleotide sequence ID" value="NZ_JANAIE010000008.1"/>
</dbReference>
<dbReference type="Pfam" id="PF04020">
    <property type="entry name" value="Phage_holin_4_2"/>
    <property type="match status" value="1"/>
</dbReference>
<dbReference type="PANTHER" id="PTHR37309">
    <property type="entry name" value="SLR0284 PROTEIN"/>
    <property type="match status" value="1"/>
</dbReference>